<feature type="region of interest" description="Disordered" evidence="1">
    <location>
        <begin position="1"/>
        <end position="22"/>
    </location>
</feature>
<dbReference type="AlphaFoldDB" id="A0AB34GNW3"/>
<evidence type="ECO:0000313" key="3">
    <source>
        <dbReference type="EMBL" id="KAJ8780501.1"/>
    </source>
</evidence>
<dbReference type="EMBL" id="JAIQCJ010002160">
    <property type="protein sequence ID" value="KAJ8780501.1"/>
    <property type="molecule type" value="Genomic_DNA"/>
</dbReference>
<accession>A0AB34GNW3</accession>
<protein>
    <submittedName>
        <fullName evidence="3">Uncharacterized protein</fullName>
    </submittedName>
</protein>
<reference evidence="3 4" key="1">
    <citation type="submission" date="2022-11" db="EMBL/GenBank/DDBJ databases">
        <title>Whole genome sequence of Eschrichtius robustus ER-17-0199.</title>
        <authorList>
            <person name="Bruniche-Olsen A."/>
            <person name="Black A.N."/>
            <person name="Fields C.J."/>
            <person name="Walden K."/>
            <person name="Dewoody J.A."/>
        </authorList>
    </citation>
    <scope>NUCLEOTIDE SEQUENCE [LARGE SCALE GENOMIC DNA]</scope>
    <source>
        <strain evidence="3">ER-17-0199</strain>
        <tissue evidence="3">Blubber</tissue>
    </source>
</reference>
<name>A0AB34GNW3_ESCRO</name>
<feature type="region of interest" description="Disordered" evidence="1">
    <location>
        <begin position="59"/>
        <end position="125"/>
    </location>
</feature>
<evidence type="ECO:0000313" key="4">
    <source>
        <dbReference type="Proteomes" id="UP001159641"/>
    </source>
</evidence>
<evidence type="ECO:0000313" key="2">
    <source>
        <dbReference type="EMBL" id="KAJ8779817.1"/>
    </source>
</evidence>
<evidence type="ECO:0000256" key="1">
    <source>
        <dbReference type="SAM" id="MobiDB-lite"/>
    </source>
</evidence>
<feature type="compositionally biased region" description="Low complexity" evidence="1">
    <location>
        <begin position="77"/>
        <end position="87"/>
    </location>
</feature>
<dbReference type="EMBL" id="JAIQCJ010002212">
    <property type="protein sequence ID" value="KAJ8779817.1"/>
    <property type="molecule type" value="Genomic_DNA"/>
</dbReference>
<dbReference type="Proteomes" id="UP001159641">
    <property type="component" value="Unassembled WGS sequence"/>
</dbReference>
<comment type="caution">
    <text evidence="3">The sequence shown here is derived from an EMBL/GenBank/DDBJ whole genome shotgun (WGS) entry which is preliminary data.</text>
</comment>
<organism evidence="3 4">
    <name type="scientific">Eschrichtius robustus</name>
    <name type="common">California gray whale</name>
    <name type="synonym">Eschrichtius gibbosus</name>
    <dbReference type="NCBI Taxonomy" id="9764"/>
    <lineage>
        <taxon>Eukaryota</taxon>
        <taxon>Metazoa</taxon>
        <taxon>Chordata</taxon>
        <taxon>Craniata</taxon>
        <taxon>Vertebrata</taxon>
        <taxon>Euteleostomi</taxon>
        <taxon>Mammalia</taxon>
        <taxon>Eutheria</taxon>
        <taxon>Laurasiatheria</taxon>
        <taxon>Artiodactyla</taxon>
        <taxon>Whippomorpha</taxon>
        <taxon>Cetacea</taxon>
        <taxon>Mysticeti</taxon>
        <taxon>Eschrichtiidae</taxon>
        <taxon>Eschrichtius</taxon>
    </lineage>
</organism>
<gene>
    <name evidence="3" type="ORF">J1605_011765</name>
    <name evidence="2" type="ORF">J1605_012304</name>
</gene>
<proteinExistence type="predicted"/>
<sequence length="138" mass="14635">MLLAGNRRRYSLEGLAREGEDQDLFRNAAPTYFPLLQVGGAGEDLQELQFESEEAGLKTIPLDKPSNAPTTEPPSPAAAAPGAPGLASRRRPSSPPPEPQEPTASIAVSPSSPRPLRDAPARRPALPPFGLLLLLLLL</sequence>
<keyword evidence="4" id="KW-1185">Reference proteome</keyword>